<gene>
    <name evidence="2" type="ORF">NTJ_08254</name>
</gene>
<keyword evidence="1" id="KW-0812">Transmembrane</keyword>
<dbReference type="Proteomes" id="UP001307889">
    <property type="component" value="Chromosome 6"/>
</dbReference>
<feature type="transmembrane region" description="Helical" evidence="1">
    <location>
        <begin position="52"/>
        <end position="70"/>
    </location>
</feature>
<evidence type="ECO:0008006" key="4">
    <source>
        <dbReference type="Google" id="ProtNLM"/>
    </source>
</evidence>
<organism evidence="2 3">
    <name type="scientific">Nesidiocoris tenuis</name>
    <dbReference type="NCBI Taxonomy" id="355587"/>
    <lineage>
        <taxon>Eukaryota</taxon>
        <taxon>Metazoa</taxon>
        <taxon>Ecdysozoa</taxon>
        <taxon>Arthropoda</taxon>
        <taxon>Hexapoda</taxon>
        <taxon>Insecta</taxon>
        <taxon>Pterygota</taxon>
        <taxon>Neoptera</taxon>
        <taxon>Paraneoptera</taxon>
        <taxon>Hemiptera</taxon>
        <taxon>Heteroptera</taxon>
        <taxon>Panheteroptera</taxon>
        <taxon>Cimicomorpha</taxon>
        <taxon>Miridae</taxon>
        <taxon>Dicyphina</taxon>
        <taxon>Nesidiocoris</taxon>
    </lineage>
</organism>
<dbReference type="PANTHER" id="PTHR12242:SF49">
    <property type="entry name" value="HEADBUTT, ISOFORM E"/>
    <property type="match status" value="1"/>
</dbReference>
<protein>
    <recommendedName>
        <fullName evidence="4">Protein rolling stone</fullName>
    </recommendedName>
</protein>
<reference evidence="2 3" key="1">
    <citation type="submission" date="2023-09" db="EMBL/GenBank/DDBJ databases">
        <title>Nesidiocoris tenuis whole genome shotgun sequence.</title>
        <authorList>
            <person name="Shibata T."/>
            <person name="Shimoda M."/>
            <person name="Kobayashi T."/>
            <person name="Uehara T."/>
        </authorList>
    </citation>
    <scope>NUCLEOTIDE SEQUENCE [LARGE SCALE GENOMIC DNA]</scope>
    <source>
        <strain evidence="2 3">Japan</strain>
    </source>
</reference>
<dbReference type="EMBL" id="AP028914">
    <property type="protein sequence ID" value="BES95445.1"/>
    <property type="molecule type" value="Genomic_DNA"/>
</dbReference>
<dbReference type="InterPro" id="IPR049352">
    <property type="entry name" value="Rost"/>
</dbReference>
<feature type="transmembrane region" description="Helical" evidence="1">
    <location>
        <begin position="90"/>
        <end position="113"/>
    </location>
</feature>
<evidence type="ECO:0000256" key="1">
    <source>
        <dbReference type="SAM" id="Phobius"/>
    </source>
</evidence>
<dbReference type="PANTHER" id="PTHR12242">
    <property type="entry name" value="OS02G0130600 PROTEIN-RELATED"/>
    <property type="match status" value="1"/>
</dbReference>
<proteinExistence type="predicted"/>
<accession>A0ABN7AWV9</accession>
<feature type="transmembrane region" description="Helical" evidence="1">
    <location>
        <begin position="200"/>
        <end position="220"/>
    </location>
</feature>
<keyword evidence="3" id="KW-1185">Reference proteome</keyword>
<feature type="transmembrane region" description="Helical" evidence="1">
    <location>
        <begin position="254"/>
        <end position="275"/>
    </location>
</feature>
<keyword evidence="1" id="KW-1133">Transmembrane helix</keyword>
<sequence length="307" mass="35908">MSDDSETSSSSVTRRRIQKIAEWIEQFDYTCYKYQTRTFACQGNLRFFRSFVIYRWIVMLLWLTTIVVTLCDLGKPPSQYSKDYHHYLKYFIFISNHALIIAFVQVSLGAFIATRSAVSHNVRHRPLAPDPVGGIELVYWKLHELSTSLAIAVSTAYWLMIHPQRKTPSDLNNYLTHLVNSIYCVADWLITGLPQNLSDAWIGWLYGIWYTIFTFVYWHFGGTARVPLDESAPTREIYPGCTDWERVGVTLVCFFWLGCLYCMSHVVLCFLYLLLKKLQPPIPVIRLENSEIDQPRVVRFRRRESFL</sequence>
<evidence type="ECO:0000313" key="3">
    <source>
        <dbReference type="Proteomes" id="UP001307889"/>
    </source>
</evidence>
<name>A0ABN7AWV9_9HEMI</name>
<keyword evidence="1" id="KW-0472">Membrane</keyword>
<dbReference type="Pfam" id="PF21534">
    <property type="entry name" value="Rost"/>
    <property type="match status" value="1"/>
</dbReference>
<evidence type="ECO:0000313" key="2">
    <source>
        <dbReference type="EMBL" id="BES95445.1"/>
    </source>
</evidence>